<dbReference type="RefSeq" id="WP_354658681.1">
    <property type="nucleotide sequence ID" value="NZ_JBEXAC010000001.1"/>
</dbReference>
<keyword evidence="7 8" id="KW-0998">Cell outer membrane</keyword>
<evidence type="ECO:0000256" key="9">
    <source>
        <dbReference type="RuleBase" id="RU003357"/>
    </source>
</evidence>
<keyword evidence="3 8" id="KW-1134">Transmembrane beta strand</keyword>
<accession>A0ABV2SZ19</accession>
<comment type="subcellular location">
    <subcellularLocation>
        <location evidence="1 8">Cell outer membrane</location>
        <topology evidence="1 8">Multi-pass membrane protein</topology>
    </subcellularLocation>
</comment>
<dbReference type="SUPFAM" id="SSF56935">
    <property type="entry name" value="Porins"/>
    <property type="match status" value="1"/>
</dbReference>
<dbReference type="InterPro" id="IPR008969">
    <property type="entry name" value="CarboxyPept-like_regulatory"/>
</dbReference>
<evidence type="ECO:0000256" key="2">
    <source>
        <dbReference type="ARBA" id="ARBA00022448"/>
    </source>
</evidence>
<evidence type="ECO:0000256" key="1">
    <source>
        <dbReference type="ARBA" id="ARBA00004571"/>
    </source>
</evidence>
<sequence>MNFSALAAESGRAFYTLVSAPFFYRCMRISLIICCVVTLSAQLLSAASAEAQHIDRQVVQLELENESLLDAFKKIESQTHFRFMYRKADISHIRHLSLPAGSQYLSAVLEQLLAPASLSFRQVENKILIQPIDPAIATFPVADTLPSISGRVTGDDGNPVIGASVVVKGTRKGAITNTDGQFFIREIPADAVLIITSLGYQQTEQAVNNRNNLTIQLPLQTGGARLNEVVVVGYGTQQKKEISGSISKVGALKPEENVVSNPISALQGRVAGLSVTNTGASPGAMPNFYIRGLQTTQSNVTGSGSNPLIVVDGLVIDAGPEGDDANFSMLNMNPQDIASIEVLKDAASAAIYGARGAQGVILITTKRGTFGAKPVVTVNSYWGAATARLSYKPLNKAQYAMMFTEARQNRIGDINRLLATNGLPPNRIAELNGEKELLDLQINQLEMGPDDINWLNRMVPNHGAISNIQASVSGGSNQTTYYLSFGKYGEAAANGIGRMDRYSTKLALTQKVNRWLKAGADISISKVLKKDIMEAINAGITARPDTPDSLKINPDGTWGYWYGYQEHPYGALHMYHKNEKDNWNYTGNAFGEATISKNFSFRSMIAGSRSETVQEYFMSPFSYGGQSVQGDYVNQGSSGIRYTLNNLLTYRFSYEKLRADVLLGQEFTGNQYRTTANNYQNFPLVERLWEPGNGSVATNYYMGSNRFYEDYSESYFLRSNMTYQDKYLLSFSLRRDGSSKLKNNRYAWFPAVSGGWIVSESPFLKDNPLLSYLKIRTSYGITGNIRPLGLYDTYDLVNSVQYLNRPALRLHTFLGNPDIKWERTRQNDIGLETRLFKDKLSLTVEYYIKKTDGLLTSRQIPYSSGGYLSQRVNLGAMENKGVDIAISYSNQPATNNALKWEVSAVANINRNKVTQLRDSIMGFGVYYPGSPQGYIKIGQPLGLLQLFNSLGVDPQTGDLIYEDRNKDGIINQQDMIYVPVAQPKVTGGFTVDLSWKGFNLNSQLAFNLGNKIYNFSEQAARTYDFDINTGVMNNKPDWVLDRWQKPGDNSYYPRAVVGPHGAGQTNSWNVEPSTHYLFSGSYLRLRNVTFAYNLPSFIIKRAGMSQVRLYVAAQNLLTIKDKRLRADDPEQALETGVQQNVSPLPRSFSAGFDVRF</sequence>
<keyword evidence="14" id="KW-1185">Reference proteome</keyword>
<dbReference type="NCBIfam" id="TIGR04057">
    <property type="entry name" value="SusC_RagA_signa"/>
    <property type="match status" value="1"/>
</dbReference>
<feature type="domain" description="TonB-dependent receptor-like beta-barrel" evidence="11">
    <location>
        <begin position="558"/>
        <end position="1008"/>
    </location>
</feature>
<dbReference type="Pfam" id="PF07715">
    <property type="entry name" value="Plug"/>
    <property type="match status" value="1"/>
</dbReference>
<dbReference type="SUPFAM" id="SSF49464">
    <property type="entry name" value="Carboxypeptidase regulatory domain-like"/>
    <property type="match status" value="1"/>
</dbReference>
<name>A0ABV2SZ19_9BACT</name>
<keyword evidence="2 8" id="KW-0813">Transport</keyword>
<dbReference type="InterPro" id="IPR036942">
    <property type="entry name" value="Beta-barrel_TonB_sf"/>
</dbReference>
<dbReference type="InterPro" id="IPR018247">
    <property type="entry name" value="EF_Hand_1_Ca_BS"/>
</dbReference>
<dbReference type="InterPro" id="IPR000531">
    <property type="entry name" value="Beta-barrel_TonB"/>
</dbReference>
<evidence type="ECO:0000256" key="3">
    <source>
        <dbReference type="ARBA" id="ARBA00022452"/>
    </source>
</evidence>
<evidence type="ECO:0000256" key="4">
    <source>
        <dbReference type="ARBA" id="ARBA00022692"/>
    </source>
</evidence>
<dbReference type="InterPro" id="IPR023996">
    <property type="entry name" value="TonB-dep_OMP_SusC/RagA"/>
</dbReference>
<organism evidence="13 14">
    <name type="scientific">Chitinophaga defluvii</name>
    <dbReference type="NCBI Taxonomy" id="3163343"/>
    <lineage>
        <taxon>Bacteria</taxon>
        <taxon>Pseudomonadati</taxon>
        <taxon>Bacteroidota</taxon>
        <taxon>Chitinophagia</taxon>
        <taxon>Chitinophagales</taxon>
        <taxon>Chitinophagaceae</taxon>
        <taxon>Chitinophaga</taxon>
    </lineage>
</organism>
<dbReference type="PROSITE" id="PS52016">
    <property type="entry name" value="TONB_DEPENDENT_REC_3"/>
    <property type="match status" value="1"/>
</dbReference>
<dbReference type="Gene3D" id="2.170.130.10">
    <property type="entry name" value="TonB-dependent receptor, plug domain"/>
    <property type="match status" value="1"/>
</dbReference>
<keyword evidence="6 8" id="KW-0472">Membrane</keyword>
<dbReference type="Proteomes" id="UP001549749">
    <property type="component" value="Unassembled WGS sequence"/>
</dbReference>
<evidence type="ECO:0000313" key="14">
    <source>
        <dbReference type="Proteomes" id="UP001549749"/>
    </source>
</evidence>
<keyword evidence="4 8" id="KW-0812">Transmembrane</keyword>
<feature type="coiled-coil region" evidence="10">
    <location>
        <begin position="44"/>
        <end position="78"/>
    </location>
</feature>
<evidence type="ECO:0000256" key="5">
    <source>
        <dbReference type="ARBA" id="ARBA00023077"/>
    </source>
</evidence>
<dbReference type="Pfam" id="PF00593">
    <property type="entry name" value="TonB_dep_Rec_b-barrel"/>
    <property type="match status" value="1"/>
</dbReference>
<dbReference type="EMBL" id="JBEXAC010000001">
    <property type="protein sequence ID" value="MET6996033.1"/>
    <property type="molecule type" value="Genomic_DNA"/>
</dbReference>
<gene>
    <name evidence="13" type="ORF">ABR189_01575</name>
</gene>
<dbReference type="InterPro" id="IPR023997">
    <property type="entry name" value="TonB-dep_OMP_SusC/RagA_CS"/>
</dbReference>
<keyword evidence="10" id="KW-0175">Coiled coil</keyword>
<comment type="similarity">
    <text evidence="8 9">Belongs to the TonB-dependent receptor family.</text>
</comment>
<dbReference type="Pfam" id="PF13715">
    <property type="entry name" value="CarbopepD_reg_2"/>
    <property type="match status" value="1"/>
</dbReference>
<protein>
    <submittedName>
        <fullName evidence="13">SusC/RagA family TonB-linked outer membrane protein</fullName>
    </submittedName>
</protein>
<dbReference type="Gene3D" id="2.40.170.20">
    <property type="entry name" value="TonB-dependent receptor, beta-barrel domain"/>
    <property type="match status" value="1"/>
</dbReference>
<feature type="domain" description="TonB-dependent receptor plug" evidence="12">
    <location>
        <begin position="239"/>
        <end position="360"/>
    </location>
</feature>
<evidence type="ECO:0000256" key="8">
    <source>
        <dbReference type="PROSITE-ProRule" id="PRU01360"/>
    </source>
</evidence>
<evidence type="ECO:0000313" key="13">
    <source>
        <dbReference type="EMBL" id="MET6996033.1"/>
    </source>
</evidence>
<evidence type="ECO:0000256" key="6">
    <source>
        <dbReference type="ARBA" id="ARBA00023136"/>
    </source>
</evidence>
<comment type="caution">
    <text evidence="13">The sequence shown here is derived from an EMBL/GenBank/DDBJ whole genome shotgun (WGS) entry which is preliminary data.</text>
</comment>
<proteinExistence type="inferred from homology"/>
<reference evidence="13 14" key="1">
    <citation type="submission" date="2024-06" db="EMBL/GenBank/DDBJ databases">
        <title>Chitinophaga defluvii sp. nov., isolated from municipal sewage.</title>
        <authorList>
            <person name="Zhang L."/>
        </authorList>
    </citation>
    <scope>NUCLEOTIDE SEQUENCE [LARGE SCALE GENOMIC DNA]</scope>
    <source>
        <strain evidence="13 14">H8</strain>
    </source>
</reference>
<evidence type="ECO:0000259" key="11">
    <source>
        <dbReference type="Pfam" id="PF00593"/>
    </source>
</evidence>
<evidence type="ECO:0000256" key="7">
    <source>
        <dbReference type="ARBA" id="ARBA00023237"/>
    </source>
</evidence>
<dbReference type="InterPro" id="IPR039426">
    <property type="entry name" value="TonB-dep_rcpt-like"/>
</dbReference>
<dbReference type="InterPro" id="IPR037066">
    <property type="entry name" value="Plug_dom_sf"/>
</dbReference>
<dbReference type="InterPro" id="IPR012910">
    <property type="entry name" value="Plug_dom"/>
</dbReference>
<keyword evidence="5 9" id="KW-0798">TonB box</keyword>
<dbReference type="Gene3D" id="2.60.40.1120">
    <property type="entry name" value="Carboxypeptidase-like, regulatory domain"/>
    <property type="match status" value="1"/>
</dbReference>
<dbReference type="PROSITE" id="PS00018">
    <property type="entry name" value="EF_HAND_1"/>
    <property type="match status" value="1"/>
</dbReference>
<evidence type="ECO:0000259" key="12">
    <source>
        <dbReference type="Pfam" id="PF07715"/>
    </source>
</evidence>
<dbReference type="NCBIfam" id="TIGR04056">
    <property type="entry name" value="OMP_RagA_SusC"/>
    <property type="match status" value="1"/>
</dbReference>
<evidence type="ECO:0000256" key="10">
    <source>
        <dbReference type="SAM" id="Coils"/>
    </source>
</evidence>